<proteinExistence type="predicted"/>
<evidence type="ECO:0000259" key="7">
    <source>
        <dbReference type="PROSITE" id="PS01124"/>
    </source>
</evidence>
<dbReference type="PROSITE" id="PS50110">
    <property type="entry name" value="RESPONSE_REGULATORY"/>
    <property type="match status" value="1"/>
</dbReference>
<dbReference type="InterPro" id="IPR020449">
    <property type="entry name" value="Tscrpt_reg_AraC-type_HTH"/>
</dbReference>
<keyword evidence="3" id="KW-0238">DNA-binding</keyword>
<evidence type="ECO:0000256" key="4">
    <source>
        <dbReference type="ARBA" id="ARBA00023163"/>
    </source>
</evidence>
<dbReference type="Gene3D" id="3.40.50.2300">
    <property type="match status" value="1"/>
</dbReference>
<dbReference type="InterPro" id="IPR009057">
    <property type="entry name" value="Homeodomain-like_sf"/>
</dbReference>
<evidence type="ECO:0000259" key="8">
    <source>
        <dbReference type="PROSITE" id="PS50110"/>
    </source>
</evidence>
<dbReference type="Proteomes" id="UP001197875">
    <property type="component" value="Unassembled WGS sequence"/>
</dbReference>
<dbReference type="PANTHER" id="PTHR43280">
    <property type="entry name" value="ARAC-FAMILY TRANSCRIPTIONAL REGULATOR"/>
    <property type="match status" value="1"/>
</dbReference>
<keyword evidence="6" id="KW-0597">Phosphoprotein</keyword>
<evidence type="ECO:0000256" key="3">
    <source>
        <dbReference type="ARBA" id="ARBA00023125"/>
    </source>
</evidence>
<dbReference type="Gene3D" id="1.10.10.60">
    <property type="entry name" value="Homeodomain-like"/>
    <property type="match status" value="2"/>
</dbReference>
<feature type="modified residue" description="4-aspartylphosphate" evidence="6">
    <location>
        <position position="55"/>
    </location>
</feature>
<evidence type="ECO:0000256" key="6">
    <source>
        <dbReference type="PROSITE-ProRule" id="PRU00169"/>
    </source>
</evidence>
<dbReference type="PANTHER" id="PTHR43280:SF10">
    <property type="entry name" value="REGULATORY PROTEIN POCR"/>
    <property type="match status" value="1"/>
</dbReference>
<evidence type="ECO:0000256" key="1">
    <source>
        <dbReference type="ARBA" id="ARBA00018672"/>
    </source>
</evidence>
<dbReference type="Pfam" id="PF00072">
    <property type="entry name" value="Response_reg"/>
    <property type="match status" value="1"/>
</dbReference>
<dbReference type="CDD" id="cd17536">
    <property type="entry name" value="REC_YesN-like"/>
    <property type="match status" value="1"/>
</dbReference>
<keyword evidence="4" id="KW-0804">Transcription</keyword>
<feature type="domain" description="HTH araC/xylS-type" evidence="7">
    <location>
        <begin position="172"/>
        <end position="270"/>
    </location>
</feature>
<dbReference type="GO" id="GO:0043565">
    <property type="term" value="F:sequence-specific DNA binding"/>
    <property type="evidence" value="ECO:0007669"/>
    <property type="project" value="InterPro"/>
</dbReference>
<gene>
    <name evidence="9" type="ORF">LKD71_12420</name>
</gene>
<protein>
    <recommendedName>
        <fullName evidence="1">Stage 0 sporulation protein A homolog</fullName>
    </recommendedName>
</protein>
<dbReference type="SUPFAM" id="SSF46689">
    <property type="entry name" value="Homeodomain-like"/>
    <property type="match status" value="2"/>
</dbReference>
<sequence length="281" mass="32477">MYSLLVVDDEQYAVEGVMEAIDWKSIGIMAVYGAYSSEEAKNIIRQHDIQVIVCDIEMAEESGLDFLKWMRTEGYFAKLIFLTAHARFDYAKESITLGATEYLMKPVDHDILKDTVAAALKAWQEDEKRESQVQEYEKICAKLSQGELKKLLDSYQDQPELIPEQLQDGLIYRVKEYISQNLEGDLNRETIAGQVFLNAAYLSRLFHKETGEKLSDYILRLRMERAKDLLTSTSEKVTSIAQRLGYNNDSYFIKTFRGMVGVTPYEYRKQTHNSRKKEVTL</sequence>
<dbReference type="SUPFAM" id="SSF52172">
    <property type="entry name" value="CheY-like"/>
    <property type="match status" value="1"/>
</dbReference>
<organism evidence="9 10">
    <name type="scientific">Fusicatenibacter faecihominis</name>
    <dbReference type="NCBI Taxonomy" id="2881276"/>
    <lineage>
        <taxon>Bacteria</taxon>
        <taxon>Bacillati</taxon>
        <taxon>Bacillota</taxon>
        <taxon>Clostridia</taxon>
        <taxon>Lachnospirales</taxon>
        <taxon>Lachnospiraceae</taxon>
        <taxon>Fusicatenibacter</taxon>
    </lineage>
</organism>
<dbReference type="PROSITE" id="PS01124">
    <property type="entry name" value="HTH_ARAC_FAMILY_2"/>
    <property type="match status" value="1"/>
</dbReference>
<name>A0AAE3DU56_9FIRM</name>
<reference evidence="9 10" key="1">
    <citation type="submission" date="2021-10" db="EMBL/GenBank/DDBJ databases">
        <title>Anaerobic single-cell dispensing facilitates the cultivation of human gut bacteria.</title>
        <authorList>
            <person name="Afrizal A."/>
        </authorList>
    </citation>
    <scope>NUCLEOTIDE SEQUENCE [LARGE SCALE GENOMIC DNA]</scope>
    <source>
        <strain evidence="9 10">CLA-AA-H277</strain>
    </source>
</reference>
<evidence type="ECO:0000313" key="10">
    <source>
        <dbReference type="Proteomes" id="UP001197875"/>
    </source>
</evidence>
<dbReference type="AlphaFoldDB" id="A0AAE3DU56"/>
<evidence type="ECO:0000313" key="9">
    <source>
        <dbReference type="EMBL" id="MCC2190591.1"/>
    </source>
</evidence>
<dbReference type="EMBL" id="JAJEPR010000022">
    <property type="protein sequence ID" value="MCC2190591.1"/>
    <property type="molecule type" value="Genomic_DNA"/>
</dbReference>
<dbReference type="GO" id="GO:0003700">
    <property type="term" value="F:DNA-binding transcription factor activity"/>
    <property type="evidence" value="ECO:0007669"/>
    <property type="project" value="InterPro"/>
</dbReference>
<dbReference type="PRINTS" id="PR00032">
    <property type="entry name" value="HTHARAC"/>
</dbReference>
<dbReference type="InterPro" id="IPR011006">
    <property type="entry name" value="CheY-like_superfamily"/>
</dbReference>
<dbReference type="RefSeq" id="WP_227615660.1">
    <property type="nucleotide sequence ID" value="NZ_JAJEPR010000022.1"/>
</dbReference>
<dbReference type="GO" id="GO:0000160">
    <property type="term" value="P:phosphorelay signal transduction system"/>
    <property type="evidence" value="ECO:0007669"/>
    <property type="project" value="InterPro"/>
</dbReference>
<keyword evidence="10" id="KW-1185">Reference proteome</keyword>
<dbReference type="InterPro" id="IPR018060">
    <property type="entry name" value="HTH_AraC"/>
</dbReference>
<dbReference type="InterPro" id="IPR001789">
    <property type="entry name" value="Sig_transdc_resp-reg_receiver"/>
</dbReference>
<feature type="domain" description="Response regulatory" evidence="8">
    <location>
        <begin position="3"/>
        <end position="120"/>
    </location>
</feature>
<dbReference type="Pfam" id="PF12833">
    <property type="entry name" value="HTH_18"/>
    <property type="match status" value="1"/>
</dbReference>
<keyword evidence="2" id="KW-0805">Transcription regulation</keyword>
<comment type="caution">
    <text evidence="9">The sequence shown here is derived from an EMBL/GenBank/DDBJ whole genome shotgun (WGS) entry which is preliminary data.</text>
</comment>
<evidence type="ECO:0000256" key="5">
    <source>
        <dbReference type="ARBA" id="ARBA00024867"/>
    </source>
</evidence>
<evidence type="ECO:0000256" key="2">
    <source>
        <dbReference type="ARBA" id="ARBA00023015"/>
    </source>
</evidence>
<dbReference type="SMART" id="SM00448">
    <property type="entry name" value="REC"/>
    <property type="match status" value="1"/>
</dbReference>
<accession>A0AAE3DU56</accession>
<comment type="function">
    <text evidence="5">May play the central regulatory role in sporulation. It may be an element of the effector pathway responsible for the activation of sporulation genes in response to nutritional stress. Spo0A may act in concert with spo0H (a sigma factor) to control the expression of some genes that are critical to the sporulation process.</text>
</comment>
<dbReference type="SMART" id="SM00342">
    <property type="entry name" value="HTH_ARAC"/>
    <property type="match status" value="1"/>
</dbReference>